<feature type="region of interest" description="Disordered" evidence="1">
    <location>
        <begin position="49"/>
        <end position="88"/>
    </location>
</feature>
<protein>
    <recommendedName>
        <fullName evidence="3">Low-complexity protein</fullName>
    </recommendedName>
</protein>
<sequence>MSKLNLTALLLGAALFTGLGAVSLSAGDKCGAGKCGDSKKEKKAEKCGAGKCGDAKKTHTEKCGAGKCGDAKKDKKAEKCGAGKCGSK</sequence>
<name>A0A1W1CLA3_9ZZZZ</name>
<organism evidence="2">
    <name type="scientific">hydrothermal vent metagenome</name>
    <dbReference type="NCBI Taxonomy" id="652676"/>
    <lineage>
        <taxon>unclassified sequences</taxon>
        <taxon>metagenomes</taxon>
        <taxon>ecological metagenomes</taxon>
    </lineage>
</organism>
<evidence type="ECO:0000256" key="1">
    <source>
        <dbReference type="SAM" id="MobiDB-lite"/>
    </source>
</evidence>
<accession>A0A1W1CLA3</accession>
<evidence type="ECO:0008006" key="3">
    <source>
        <dbReference type="Google" id="ProtNLM"/>
    </source>
</evidence>
<gene>
    <name evidence="2" type="ORF">MNB_SM-4-1220</name>
</gene>
<proteinExistence type="predicted"/>
<dbReference type="EMBL" id="FPHF01000092">
    <property type="protein sequence ID" value="SFV66596.1"/>
    <property type="molecule type" value="Genomic_DNA"/>
</dbReference>
<feature type="compositionally biased region" description="Basic and acidic residues" evidence="1">
    <location>
        <begin position="49"/>
        <end position="81"/>
    </location>
</feature>
<reference evidence="2" key="1">
    <citation type="submission" date="2016-10" db="EMBL/GenBank/DDBJ databases">
        <authorList>
            <person name="de Groot N.N."/>
        </authorList>
    </citation>
    <scope>NUCLEOTIDE SEQUENCE</scope>
</reference>
<evidence type="ECO:0000313" key="2">
    <source>
        <dbReference type="EMBL" id="SFV66596.1"/>
    </source>
</evidence>
<dbReference type="AlphaFoldDB" id="A0A1W1CLA3"/>